<feature type="transmembrane region" description="Helical" evidence="13">
    <location>
        <begin position="233"/>
        <end position="261"/>
    </location>
</feature>
<evidence type="ECO:0000313" key="14">
    <source>
        <dbReference type="EMBL" id="SCP97696.1"/>
    </source>
</evidence>
<feature type="transmembrane region" description="Helical" evidence="13">
    <location>
        <begin position="281"/>
        <end position="298"/>
    </location>
</feature>
<dbReference type="AlphaFoldDB" id="A0A1D3TUH4"/>
<evidence type="ECO:0000256" key="2">
    <source>
        <dbReference type="ARBA" id="ARBA00004651"/>
    </source>
</evidence>
<dbReference type="PANTHER" id="PTHR43298:SF2">
    <property type="entry name" value="FMN_FAD EXPORTER YEEO-RELATED"/>
    <property type="match status" value="1"/>
</dbReference>
<dbReference type="STRING" id="1619234.SAMN05421730_10139"/>
<feature type="transmembrane region" description="Helical" evidence="13">
    <location>
        <begin position="132"/>
        <end position="153"/>
    </location>
</feature>
<comment type="subcellular location">
    <subcellularLocation>
        <location evidence="2">Cell membrane</location>
        <topology evidence="2">Multi-pass membrane protein</topology>
    </subcellularLocation>
</comment>
<evidence type="ECO:0000256" key="4">
    <source>
        <dbReference type="ARBA" id="ARBA00020268"/>
    </source>
</evidence>
<sequence>MPNNMTEGRPIRQIVLFAIPVLLGNLFQQLYNVVDSIIVGRYIGVDALAAVGSTGALIFLVFGWIIGMTNGFSIMIAQSYGAGDFKRLRQFAALSFVLCAVMAVVMTIGLLWANGFILRLMQTPEEVFKDTYNYIGIMYAGLAITVFYNMYAGMLRAIGDSRTPLYFLAIASVLHIILDIVFINVFSMGVEGAAYATIVSEFVSLILCVWYTTKKYEIFRMGKEDFAIDVSRIWKLLTMGVPMALQFSVTAIGTMIVQAALNGMGPLIMASYSVAGKIQSLVSQPYVALGATMATYVGQNRGAGKIARVRDGVKQGTILAVSFSILSAAIIFFFGDVLIKGFISEDVQNVTKTAMIYFRTVLWFYPFLSMIFIYRNSLQGLGDGLMPMIGGLLELAARVVVIYFVADRLGYQGICMADPFAWILVSVALIPVYYKRIATIQDYVLHSHR</sequence>
<dbReference type="Proteomes" id="UP000199315">
    <property type="component" value="Unassembled WGS sequence"/>
</dbReference>
<dbReference type="NCBIfam" id="TIGR00797">
    <property type="entry name" value="matE"/>
    <property type="match status" value="1"/>
</dbReference>
<dbReference type="EMBL" id="FMKA01000013">
    <property type="protein sequence ID" value="SCP97696.1"/>
    <property type="molecule type" value="Genomic_DNA"/>
</dbReference>
<proteinExistence type="inferred from homology"/>
<dbReference type="PANTHER" id="PTHR43298">
    <property type="entry name" value="MULTIDRUG RESISTANCE PROTEIN NORM-RELATED"/>
    <property type="match status" value="1"/>
</dbReference>
<feature type="transmembrane region" description="Helical" evidence="13">
    <location>
        <begin position="88"/>
        <end position="112"/>
    </location>
</feature>
<dbReference type="GO" id="GO:0042910">
    <property type="term" value="F:xenobiotic transmembrane transporter activity"/>
    <property type="evidence" value="ECO:0007669"/>
    <property type="project" value="InterPro"/>
</dbReference>
<evidence type="ECO:0000256" key="7">
    <source>
        <dbReference type="ARBA" id="ARBA00022475"/>
    </source>
</evidence>
<keyword evidence="8 13" id="KW-0812">Transmembrane</keyword>
<keyword evidence="9 13" id="KW-1133">Transmembrane helix</keyword>
<feature type="transmembrane region" description="Helical" evidence="13">
    <location>
        <begin position="411"/>
        <end position="434"/>
    </location>
</feature>
<dbReference type="GO" id="GO:0006811">
    <property type="term" value="P:monoatomic ion transport"/>
    <property type="evidence" value="ECO:0007669"/>
    <property type="project" value="UniProtKB-KW"/>
</dbReference>
<comment type="similarity">
    <text evidence="3">Belongs to the multi antimicrobial extrusion (MATE) (TC 2.A.66.1) family.</text>
</comment>
<feature type="transmembrane region" description="Helical" evidence="13">
    <location>
        <begin position="165"/>
        <end position="186"/>
    </location>
</feature>
<dbReference type="Pfam" id="PF01554">
    <property type="entry name" value="MatE"/>
    <property type="match status" value="2"/>
</dbReference>
<dbReference type="GO" id="GO:0005886">
    <property type="term" value="C:plasma membrane"/>
    <property type="evidence" value="ECO:0007669"/>
    <property type="project" value="UniProtKB-SubCell"/>
</dbReference>
<evidence type="ECO:0000256" key="8">
    <source>
        <dbReference type="ARBA" id="ARBA00022692"/>
    </source>
</evidence>
<dbReference type="CDD" id="cd13138">
    <property type="entry name" value="MATE_yoeA_like"/>
    <property type="match status" value="1"/>
</dbReference>
<feature type="transmembrane region" description="Helical" evidence="13">
    <location>
        <begin position="318"/>
        <end position="343"/>
    </location>
</feature>
<dbReference type="GO" id="GO:0015297">
    <property type="term" value="F:antiporter activity"/>
    <property type="evidence" value="ECO:0007669"/>
    <property type="project" value="UniProtKB-KW"/>
</dbReference>
<keyword evidence="11 13" id="KW-0472">Membrane</keyword>
<feature type="transmembrane region" description="Helical" evidence="13">
    <location>
        <begin position="43"/>
        <end position="67"/>
    </location>
</feature>
<dbReference type="InterPro" id="IPR002528">
    <property type="entry name" value="MATE_fam"/>
</dbReference>
<feature type="transmembrane region" description="Helical" evidence="13">
    <location>
        <begin position="355"/>
        <end position="373"/>
    </location>
</feature>
<accession>A0A1D3TUH4</accession>
<evidence type="ECO:0000256" key="9">
    <source>
        <dbReference type="ARBA" id="ARBA00022989"/>
    </source>
</evidence>
<name>A0A1D3TUH4_9FIRM</name>
<evidence type="ECO:0000256" key="12">
    <source>
        <dbReference type="ARBA" id="ARBA00031636"/>
    </source>
</evidence>
<evidence type="ECO:0000256" key="1">
    <source>
        <dbReference type="ARBA" id="ARBA00003408"/>
    </source>
</evidence>
<feature type="transmembrane region" description="Helical" evidence="13">
    <location>
        <begin position="385"/>
        <end position="405"/>
    </location>
</feature>
<evidence type="ECO:0000313" key="15">
    <source>
        <dbReference type="Proteomes" id="UP000199315"/>
    </source>
</evidence>
<evidence type="ECO:0000256" key="3">
    <source>
        <dbReference type="ARBA" id="ARBA00010199"/>
    </source>
</evidence>
<keyword evidence="5" id="KW-0813">Transport</keyword>
<evidence type="ECO:0000256" key="10">
    <source>
        <dbReference type="ARBA" id="ARBA00023065"/>
    </source>
</evidence>
<dbReference type="InterPro" id="IPR048279">
    <property type="entry name" value="MdtK-like"/>
</dbReference>
<gene>
    <name evidence="14" type="ORF">SAMN05421730_10139</name>
</gene>
<keyword evidence="15" id="KW-1185">Reference proteome</keyword>
<evidence type="ECO:0000256" key="6">
    <source>
        <dbReference type="ARBA" id="ARBA00022449"/>
    </source>
</evidence>
<comment type="function">
    <text evidence="1">Multidrug efflux pump.</text>
</comment>
<feature type="transmembrane region" description="Helical" evidence="13">
    <location>
        <begin position="12"/>
        <end position="31"/>
    </location>
</feature>
<evidence type="ECO:0000256" key="11">
    <source>
        <dbReference type="ARBA" id="ARBA00023136"/>
    </source>
</evidence>
<keyword evidence="6" id="KW-0050">Antiport</keyword>
<protein>
    <recommendedName>
        <fullName evidence="4">Probable multidrug resistance protein NorM</fullName>
    </recommendedName>
    <alternativeName>
        <fullName evidence="12">Multidrug-efflux transporter</fullName>
    </alternativeName>
</protein>
<reference evidence="14 15" key="1">
    <citation type="submission" date="2016-09" db="EMBL/GenBank/DDBJ databases">
        <authorList>
            <person name="Capua I."/>
            <person name="De Benedictis P."/>
            <person name="Joannis T."/>
            <person name="Lombin L.H."/>
            <person name="Cattoli G."/>
        </authorList>
    </citation>
    <scope>NUCLEOTIDE SEQUENCE [LARGE SCALE GENOMIC DNA]</scope>
    <source>
        <strain evidence="14 15">GluBS11</strain>
    </source>
</reference>
<keyword evidence="7" id="KW-1003">Cell membrane</keyword>
<evidence type="ECO:0000256" key="13">
    <source>
        <dbReference type="SAM" id="Phobius"/>
    </source>
</evidence>
<feature type="transmembrane region" description="Helical" evidence="13">
    <location>
        <begin position="192"/>
        <end position="212"/>
    </location>
</feature>
<dbReference type="InterPro" id="IPR050222">
    <property type="entry name" value="MATE_MdtK"/>
</dbReference>
<organism evidence="14 15">
    <name type="scientific">Anaerobium acetethylicum</name>
    <dbReference type="NCBI Taxonomy" id="1619234"/>
    <lineage>
        <taxon>Bacteria</taxon>
        <taxon>Bacillati</taxon>
        <taxon>Bacillota</taxon>
        <taxon>Clostridia</taxon>
        <taxon>Lachnospirales</taxon>
        <taxon>Lachnospiraceae</taxon>
        <taxon>Anaerobium</taxon>
    </lineage>
</organism>
<dbReference type="PIRSF" id="PIRSF006603">
    <property type="entry name" value="DinF"/>
    <property type="match status" value="1"/>
</dbReference>
<evidence type="ECO:0000256" key="5">
    <source>
        <dbReference type="ARBA" id="ARBA00022448"/>
    </source>
</evidence>
<keyword evidence="10" id="KW-0406">Ion transport</keyword>